<feature type="compositionally biased region" description="Basic and acidic residues" evidence="1">
    <location>
        <begin position="97"/>
        <end position="107"/>
    </location>
</feature>
<accession>A0A7J6MLA3</accession>
<gene>
    <name evidence="2" type="ORF">FOL47_000865</name>
</gene>
<keyword evidence="3" id="KW-1185">Reference proteome</keyword>
<proteinExistence type="predicted"/>
<name>A0A7J6MLA3_PERCH</name>
<dbReference type="OrthoDB" id="425673at2759"/>
<feature type="region of interest" description="Disordered" evidence="1">
    <location>
        <begin position="85"/>
        <end position="107"/>
    </location>
</feature>
<evidence type="ECO:0000313" key="3">
    <source>
        <dbReference type="Proteomes" id="UP000591131"/>
    </source>
</evidence>
<sequence>MGMSKDTNGKKKSPVSHTRAFNQITPLCHDTEAGYVCPDDFDRKAPDYHQRISALRGEVEAFERRIAAAQGAPPPRNGVIRRIGEVNDPTEENDVIPESKPDDGHDGECITEEIILKGRVFPAQNSSNSFTLGAFAGDELETCTAVNVLVATLRRLPSSGEVKAERMGVDEVEALQKDIVEVDLRSSGITAQGLQTLLPAIATEGLLPSLELLRLDQQLVDTKMVTMLIKGFRAFREDVVVSSCPHP</sequence>
<evidence type="ECO:0000256" key="1">
    <source>
        <dbReference type="SAM" id="MobiDB-lite"/>
    </source>
</evidence>
<dbReference type="AlphaFoldDB" id="A0A7J6MLA3"/>
<organism evidence="2 3">
    <name type="scientific">Perkinsus chesapeaki</name>
    <name type="common">Clam parasite</name>
    <name type="synonym">Perkinsus andrewsi</name>
    <dbReference type="NCBI Taxonomy" id="330153"/>
    <lineage>
        <taxon>Eukaryota</taxon>
        <taxon>Sar</taxon>
        <taxon>Alveolata</taxon>
        <taxon>Perkinsozoa</taxon>
        <taxon>Perkinsea</taxon>
        <taxon>Perkinsida</taxon>
        <taxon>Perkinsidae</taxon>
        <taxon>Perkinsus</taxon>
    </lineage>
</organism>
<evidence type="ECO:0000313" key="2">
    <source>
        <dbReference type="EMBL" id="KAF4672147.1"/>
    </source>
</evidence>
<comment type="caution">
    <text evidence="2">The sequence shown here is derived from an EMBL/GenBank/DDBJ whole genome shotgun (WGS) entry which is preliminary data.</text>
</comment>
<dbReference type="Proteomes" id="UP000591131">
    <property type="component" value="Unassembled WGS sequence"/>
</dbReference>
<reference evidence="2 3" key="1">
    <citation type="submission" date="2020-04" db="EMBL/GenBank/DDBJ databases">
        <title>Perkinsus chesapeaki whole genome sequence.</title>
        <authorList>
            <person name="Bogema D.R."/>
        </authorList>
    </citation>
    <scope>NUCLEOTIDE SEQUENCE [LARGE SCALE GENOMIC DNA]</scope>
    <source>
        <strain evidence="2">ATCC PRA-425</strain>
    </source>
</reference>
<protein>
    <submittedName>
        <fullName evidence="2">Uncharacterized protein</fullName>
    </submittedName>
</protein>
<dbReference type="EMBL" id="JAAPAO010000118">
    <property type="protein sequence ID" value="KAF4672147.1"/>
    <property type="molecule type" value="Genomic_DNA"/>
</dbReference>